<dbReference type="RefSeq" id="WP_115632041.1">
    <property type="nucleotide sequence ID" value="NZ_UIGI01000002.1"/>
</dbReference>
<organism evidence="1 2">
    <name type="scientific">Buttiauxella agrestis</name>
    <dbReference type="NCBI Taxonomy" id="82977"/>
    <lineage>
        <taxon>Bacteria</taxon>
        <taxon>Pseudomonadati</taxon>
        <taxon>Pseudomonadota</taxon>
        <taxon>Gammaproteobacteria</taxon>
        <taxon>Enterobacterales</taxon>
        <taxon>Enterobacteriaceae</taxon>
        <taxon>Buttiauxella</taxon>
    </lineage>
</organism>
<accession>A0A381KP77</accession>
<gene>
    <name evidence="1" type="ORF">NCTC12119_04831</name>
</gene>
<sequence length="128" mass="13988">MKNIFLVMIFFCGWAQAYQYKILTVPEGATVKNIMTNELIGTTPVSVEVNNTEAGSTFGLSYYRHENVAIKIFTVMPSAENGYAISGPDVATMSLPGKAPLNVKNDSNSSSVFIDMRPFMSEPAKVSH</sequence>
<evidence type="ECO:0000313" key="1">
    <source>
        <dbReference type="EMBL" id="SUY92802.1"/>
    </source>
</evidence>
<dbReference type="Proteomes" id="UP000255528">
    <property type="component" value="Unassembled WGS sequence"/>
</dbReference>
<proteinExistence type="predicted"/>
<evidence type="ECO:0000313" key="2">
    <source>
        <dbReference type="Proteomes" id="UP000255528"/>
    </source>
</evidence>
<name>A0A381KP77_9ENTR</name>
<dbReference type="AlphaFoldDB" id="A0A381KP77"/>
<dbReference type="EMBL" id="UIGI01000002">
    <property type="protein sequence ID" value="SUY92802.1"/>
    <property type="molecule type" value="Genomic_DNA"/>
</dbReference>
<protein>
    <submittedName>
        <fullName evidence="1">Uncharacterized protein</fullName>
    </submittedName>
</protein>
<reference evidence="1 2" key="1">
    <citation type="submission" date="2018-06" db="EMBL/GenBank/DDBJ databases">
        <authorList>
            <consortium name="Pathogen Informatics"/>
            <person name="Doyle S."/>
        </authorList>
    </citation>
    <scope>NUCLEOTIDE SEQUENCE [LARGE SCALE GENOMIC DNA]</scope>
    <source>
        <strain evidence="1 2">NCTC12119</strain>
    </source>
</reference>